<comment type="pathway">
    <text evidence="1">Phospholipid metabolism; phosphatidylethanolamine biosynthesis; phosphatidylethanolamine from ethanolamine: step 1/3.</text>
</comment>
<comment type="caution">
    <text evidence="5">The sequence shown here is derived from an EMBL/GenBank/DDBJ whole genome shotgun (WGS) entry which is preliminary data.</text>
</comment>
<dbReference type="CDD" id="cd05157">
    <property type="entry name" value="ETNK_euk"/>
    <property type="match status" value="1"/>
</dbReference>
<dbReference type="PANTHER" id="PTHR22603:SF66">
    <property type="entry name" value="ETHANOLAMINE KINASE"/>
    <property type="match status" value="1"/>
</dbReference>
<dbReference type="AlphaFoldDB" id="A0A6G0XEQ9"/>
<evidence type="ECO:0000256" key="4">
    <source>
        <dbReference type="SAM" id="Phobius"/>
    </source>
</evidence>
<evidence type="ECO:0000313" key="5">
    <source>
        <dbReference type="EMBL" id="KAF0738714.1"/>
    </source>
</evidence>
<reference evidence="5 6" key="1">
    <citation type="submission" date="2019-07" db="EMBL/GenBank/DDBJ databases">
        <title>Genomics analysis of Aphanomyces spp. identifies a new class of oomycete effector associated with host adaptation.</title>
        <authorList>
            <person name="Gaulin E."/>
        </authorList>
    </citation>
    <scope>NUCLEOTIDE SEQUENCE [LARGE SCALE GENOMIC DNA]</scope>
    <source>
        <strain evidence="5 6">ATCC 201684</strain>
    </source>
</reference>
<dbReference type="Gene3D" id="3.30.200.20">
    <property type="entry name" value="Phosphorylase Kinase, domain 1"/>
    <property type="match status" value="1"/>
</dbReference>
<evidence type="ECO:0000256" key="2">
    <source>
        <dbReference type="ARBA" id="ARBA00038211"/>
    </source>
</evidence>
<dbReference type="GO" id="GO:0005737">
    <property type="term" value="C:cytoplasm"/>
    <property type="evidence" value="ECO:0007669"/>
    <property type="project" value="TreeGrafter"/>
</dbReference>
<dbReference type="GO" id="GO:0004305">
    <property type="term" value="F:ethanolamine kinase activity"/>
    <property type="evidence" value="ECO:0007669"/>
    <property type="project" value="UniProtKB-EC"/>
</dbReference>
<organism evidence="5 6">
    <name type="scientific">Aphanomyces euteiches</name>
    <dbReference type="NCBI Taxonomy" id="100861"/>
    <lineage>
        <taxon>Eukaryota</taxon>
        <taxon>Sar</taxon>
        <taxon>Stramenopiles</taxon>
        <taxon>Oomycota</taxon>
        <taxon>Saprolegniomycetes</taxon>
        <taxon>Saprolegniales</taxon>
        <taxon>Verrucalvaceae</taxon>
        <taxon>Aphanomyces</taxon>
    </lineage>
</organism>
<accession>A0A6G0XEQ9</accession>
<protein>
    <recommendedName>
        <fullName evidence="3">ethanolamine kinase</fullName>
        <ecNumber evidence="3">2.7.1.82</ecNumber>
    </recommendedName>
</protein>
<sequence>MPTGLEPFFDKIRPVHFGIVIALSTCVCIIATYQLLRPKEKKQTTSRGIKMSSQVTYLNNSKAILDYEVGGRGEDFEFDDCKHVACIIYPPFKNANHDDIKIKIICGGITNRLYRLSWQDHSVLIRLYGEHTEDYIDRDIDNATFAELSRRGFAPTYHGRFSNGRVEGWVDGAPLEPAQMGQSDILELIAKEVGKLHSMDMDFPKSPRLWQKIHVFEDLASKVSFDDPIKQDNLEKLNLNQIKQRVQWLQSILPSPKNDHGKKLLESLRGSPMAKLAAEFVQESVFSHNDILSGNILYNPSWNKVQIIDYEYGSYNYRGFDFGNHFCEHCGFDMNLNDFPPKEKQFLFYKAYLSTASPALLQSLTRDGNLDEFLVALYDAGNLYALASHLFWGLWAVVQAGSSSIEFDFLDYARMRFDALEMHLDLFCPKDI</sequence>
<keyword evidence="4" id="KW-0812">Transmembrane</keyword>
<evidence type="ECO:0000313" key="6">
    <source>
        <dbReference type="Proteomes" id="UP000481153"/>
    </source>
</evidence>
<proteinExistence type="inferred from homology"/>
<evidence type="ECO:0000256" key="3">
    <source>
        <dbReference type="ARBA" id="ARBA00038874"/>
    </source>
</evidence>
<keyword evidence="6" id="KW-1185">Reference proteome</keyword>
<name>A0A6G0XEQ9_9STRA</name>
<dbReference type="Pfam" id="PF01633">
    <property type="entry name" value="Choline_kinase"/>
    <property type="match status" value="1"/>
</dbReference>
<dbReference type="SUPFAM" id="SSF56112">
    <property type="entry name" value="Protein kinase-like (PK-like)"/>
    <property type="match status" value="1"/>
</dbReference>
<evidence type="ECO:0000256" key="1">
    <source>
        <dbReference type="ARBA" id="ARBA00037883"/>
    </source>
</evidence>
<dbReference type="EC" id="2.7.1.82" evidence="3"/>
<dbReference type="InterPro" id="IPR011009">
    <property type="entry name" value="Kinase-like_dom_sf"/>
</dbReference>
<dbReference type="Proteomes" id="UP000481153">
    <property type="component" value="Unassembled WGS sequence"/>
</dbReference>
<dbReference type="EMBL" id="VJMJ01000070">
    <property type="protein sequence ID" value="KAF0738714.1"/>
    <property type="molecule type" value="Genomic_DNA"/>
</dbReference>
<keyword evidence="4" id="KW-0472">Membrane</keyword>
<comment type="similarity">
    <text evidence="2">Belongs to the choline/ethanolamine kinase family.</text>
</comment>
<gene>
    <name evidence="5" type="ORF">Ae201684_005336</name>
</gene>
<dbReference type="VEuPathDB" id="FungiDB:AeMF1_001979"/>
<keyword evidence="4" id="KW-1133">Transmembrane helix</keyword>
<dbReference type="GO" id="GO:0006646">
    <property type="term" value="P:phosphatidylethanolamine biosynthetic process"/>
    <property type="evidence" value="ECO:0007669"/>
    <property type="project" value="TreeGrafter"/>
</dbReference>
<dbReference type="PANTHER" id="PTHR22603">
    <property type="entry name" value="CHOLINE/ETHANOALAMINE KINASE"/>
    <property type="match status" value="1"/>
</dbReference>
<dbReference type="Gene3D" id="3.90.1200.10">
    <property type="match status" value="1"/>
</dbReference>
<feature type="transmembrane region" description="Helical" evidence="4">
    <location>
        <begin position="15"/>
        <end position="36"/>
    </location>
</feature>